<feature type="transmembrane region" description="Helical" evidence="1">
    <location>
        <begin position="40"/>
        <end position="59"/>
    </location>
</feature>
<gene>
    <name evidence="2" type="ORF">GCM10022254_34170</name>
</gene>
<evidence type="ECO:0000256" key="1">
    <source>
        <dbReference type="SAM" id="Phobius"/>
    </source>
</evidence>
<keyword evidence="3" id="KW-1185">Reference proteome</keyword>
<evidence type="ECO:0000313" key="3">
    <source>
        <dbReference type="Proteomes" id="UP001501710"/>
    </source>
</evidence>
<evidence type="ECO:0008006" key="4">
    <source>
        <dbReference type="Google" id="ProtNLM"/>
    </source>
</evidence>
<reference evidence="3" key="1">
    <citation type="journal article" date="2019" name="Int. J. Syst. Evol. Microbiol.">
        <title>The Global Catalogue of Microorganisms (GCM) 10K type strain sequencing project: providing services to taxonomists for standard genome sequencing and annotation.</title>
        <authorList>
            <consortium name="The Broad Institute Genomics Platform"/>
            <consortium name="The Broad Institute Genome Sequencing Center for Infectious Disease"/>
            <person name="Wu L."/>
            <person name="Ma J."/>
        </authorList>
    </citation>
    <scope>NUCLEOTIDE SEQUENCE [LARGE SCALE GENOMIC DNA]</scope>
    <source>
        <strain evidence="3">JCM 17440</strain>
    </source>
</reference>
<protein>
    <recommendedName>
        <fullName evidence="4">ABC3 transporter permease protein domain-containing protein</fullName>
    </recommendedName>
</protein>
<organism evidence="2 3">
    <name type="scientific">Actinomadura meridiana</name>
    <dbReference type="NCBI Taxonomy" id="559626"/>
    <lineage>
        <taxon>Bacteria</taxon>
        <taxon>Bacillati</taxon>
        <taxon>Actinomycetota</taxon>
        <taxon>Actinomycetes</taxon>
        <taxon>Streptosporangiales</taxon>
        <taxon>Thermomonosporaceae</taxon>
        <taxon>Actinomadura</taxon>
    </lineage>
</organism>
<dbReference type="Proteomes" id="UP001501710">
    <property type="component" value="Unassembled WGS sequence"/>
</dbReference>
<sequence>MVGIGAVLALLVSALAVGGVVFGLLNLSGRLDLAVPWPPMAGIVTACAVIALLASTLPAHAAMRTRAVEALGTRE</sequence>
<proteinExistence type="predicted"/>
<keyword evidence="1" id="KW-0472">Membrane</keyword>
<keyword evidence="1" id="KW-1133">Transmembrane helix</keyword>
<dbReference type="EMBL" id="BAABAS010000006">
    <property type="protein sequence ID" value="GAA4232931.1"/>
    <property type="molecule type" value="Genomic_DNA"/>
</dbReference>
<accession>A0ABP8C3L7</accession>
<keyword evidence="1" id="KW-0812">Transmembrane</keyword>
<comment type="caution">
    <text evidence="2">The sequence shown here is derived from an EMBL/GenBank/DDBJ whole genome shotgun (WGS) entry which is preliminary data.</text>
</comment>
<dbReference type="RefSeq" id="WP_344897385.1">
    <property type="nucleotide sequence ID" value="NZ_BAABAS010000006.1"/>
</dbReference>
<evidence type="ECO:0000313" key="2">
    <source>
        <dbReference type="EMBL" id="GAA4232931.1"/>
    </source>
</evidence>
<name>A0ABP8C3L7_9ACTN</name>